<dbReference type="EMBL" id="LR796409">
    <property type="protein sequence ID" value="CAB4142393.1"/>
    <property type="molecule type" value="Genomic_DNA"/>
</dbReference>
<evidence type="ECO:0000256" key="2">
    <source>
        <dbReference type="ARBA" id="ARBA00022679"/>
    </source>
</evidence>
<feature type="domain" description="DNA methylase N-4/N-6" evidence="3">
    <location>
        <begin position="24"/>
        <end position="229"/>
    </location>
</feature>
<dbReference type="Pfam" id="PF01555">
    <property type="entry name" value="N6_N4_Mtase"/>
    <property type="match status" value="1"/>
</dbReference>
<reference evidence="4" key="1">
    <citation type="submission" date="2020-04" db="EMBL/GenBank/DDBJ databases">
        <authorList>
            <person name="Chiriac C."/>
            <person name="Salcher M."/>
            <person name="Ghai R."/>
            <person name="Kavagutti S V."/>
        </authorList>
    </citation>
    <scope>NUCLEOTIDE SEQUENCE</scope>
</reference>
<dbReference type="InterPro" id="IPR029063">
    <property type="entry name" value="SAM-dependent_MTases_sf"/>
</dbReference>
<proteinExistence type="predicted"/>
<sequence length="239" mass="27858">MIELNTIYNEDCLEGMKRIPDKSVDMILCDLPYGTTQNKWDSIIPLEPLWQQYERVIKDNGAIVLTATQPFSSRLGFSKINLLRYSWVWEKPHTGQLNAKKMPLKNFEEILVFYKTQPTYNPQFTYDKPYEVHRKNYKGNSSYGQQTDHSTVSDGKRYPKQILRYSEKGGLHPTQKPVALFEYLIKTYTNENDLVLDNCMGSGTTAIACMNTNRNFIGFELDTEYHRIACERVEKELLK</sequence>
<evidence type="ECO:0000313" key="4">
    <source>
        <dbReference type="EMBL" id="CAB4142393.1"/>
    </source>
</evidence>
<keyword evidence="1 4" id="KW-0489">Methyltransferase</keyword>
<dbReference type="Gene3D" id="3.40.50.150">
    <property type="entry name" value="Vaccinia Virus protein VP39"/>
    <property type="match status" value="1"/>
</dbReference>
<keyword evidence="2" id="KW-0808">Transferase</keyword>
<protein>
    <submittedName>
        <fullName evidence="4">COG0863 DNA modification methylase</fullName>
    </submittedName>
</protein>
<dbReference type="GO" id="GO:0008170">
    <property type="term" value="F:N-methyltransferase activity"/>
    <property type="evidence" value="ECO:0007669"/>
    <property type="project" value="InterPro"/>
</dbReference>
<dbReference type="GO" id="GO:0003677">
    <property type="term" value="F:DNA binding"/>
    <property type="evidence" value="ECO:0007669"/>
    <property type="project" value="InterPro"/>
</dbReference>
<gene>
    <name evidence="4" type="ORF">UFOVP451_15</name>
</gene>
<evidence type="ECO:0000256" key="1">
    <source>
        <dbReference type="ARBA" id="ARBA00022603"/>
    </source>
</evidence>
<dbReference type="InterPro" id="IPR001091">
    <property type="entry name" value="RM_Methyltransferase"/>
</dbReference>
<dbReference type="PRINTS" id="PR00508">
    <property type="entry name" value="S21N4MTFRASE"/>
</dbReference>
<dbReference type="InterPro" id="IPR002941">
    <property type="entry name" value="DNA_methylase_N4/N6"/>
</dbReference>
<dbReference type="SUPFAM" id="SSF53335">
    <property type="entry name" value="S-adenosyl-L-methionine-dependent methyltransferases"/>
    <property type="match status" value="1"/>
</dbReference>
<accession>A0A6J5MAN9</accession>
<dbReference type="GO" id="GO:0032259">
    <property type="term" value="P:methylation"/>
    <property type="evidence" value="ECO:0007669"/>
    <property type="project" value="UniProtKB-KW"/>
</dbReference>
<name>A0A6J5MAN9_9CAUD</name>
<evidence type="ECO:0000259" key="3">
    <source>
        <dbReference type="Pfam" id="PF01555"/>
    </source>
</evidence>
<organism evidence="4">
    <name type="scientific">uncultured Caudovirales phage</name>
    <dbReference type="NCBI Taxonomy" id="2100421"/>
    <lineage>
        <taxon>Viruses</taxon>
        <taxon>Duplodnaviria</taxon>
        <taxon>Heunggongvirae</taxon>
        <taxon>Uroviricota</taxon>
        <taxon>Caudoviricetes</taxon>
        <taxon>Peduoviridae</taxon>
        <taxon>Maltschvirus</taxon>
        <taxon>Maltschvirus maltsch</taxon>
    </lineage>
</organism>